<name>A0A2V1APL4_9ASCO</name>
<keyword evidence="3" id="KW-1185">Reference proteome</keyword>
<comment type="caution">
    <text evidence="2">The sequence shown here is derived from an EMBL/GenBank/DDBJ whole genome shotgun (WGS) entry which is preliminary data.</text>
</comment>
<feature type="region of interest" description="Disordered" evidence="1">
    <location>
        <begin position="154"/>
        <end position="199"/>
    </location>
</feature>
<dbReference type="OrthoDB" id="4091867at2759"/>
<organism evidence="2 3">
    <name type="scientific">Candidozyma haemuli</name>
    <dbReference type="NCBI Taxonomy" id="45357"/>
    <lineage>
        <taxon>Eukaryota</taxon>
        <taxon>Fungi</taxon>
        <taxon>Dikarya</taxon>
        <taxon>Ascomycota</taxon>
        <taxon>Saccharomycotina</taxon>
        <taxon>Pichiomycetes</taxon>
        <taxon>Metschnikowiaceae</taxon>
        <taxon>Candidozyma</taxon>
    </lineage>
</organism>
<protein>
    <submittedName>
        <fullName evidence="2">Uncharacterized protein</fullName>
    </submittedName>
</protein>
<dbReference type="Proteomes" id="UP000244309">
    <property type="component" value="Unassembled WGS sequence"/>
</dbReference>
<dbReference type="EMBL" id="PKFO01000002">
    <property type="protein sequence ID" value="PVH19715.1"/>
    <property type="molecule type" value="Genomic_DNA"/>
</dbReference>
<reference evidence="2 3" key="1">
    <citation type="submission" date="2017-12" db="EMBL/GenBank/DDBJ databases">
        <title>Genome Sequence of a Multidrug-Resistant Candida haemulonii Isolate from a Patient with Chronic Leg Ulcers in Israel.</title>
        <authorList>
            <person name="Chow N.A."/>
            <person name="Gade L."/>
            <person name="Batra D."/>
            <person name="Rowe L.A."/>
            <person name="Ben-Ami R."/>
            <person name="Loparev V.N."/>
            <person name="Litvintseva A.P."/>
        </authorList>
    </citation>
    <scope>NUCLEOTIDE SEQUENCE [LARGE SCALE GENOMIC DNA]</scope>
    <source>
        <strain evidence="2 3">B11899</strain>
    </source>
</reference>
<proteinExistence type="predicted"/>
<gene>
    <name evidence="2" type="ORF">CXQ85_003570</name>
</gene>
<evidence type="ECO:0000313" key="2">
    <source>
        <dbReference type="EMBL" id="PVH19715.1"/>
    </source>
</evidence>
<dbReference type="GeneID" id="37008900"/>
<sequence length="359" mass="39867">MAAVGQYPIDISDQVSVQSISASSLAHLINYFGSLDGKDGTQQKYMLNDDVTKEEDLSSPEEYVNITKRQKLDESQGFSSQPLPKAKPKGLSFEESDAKPMSKAVNGDKPHWLKRAFSSRFSTWAYDRNSQAKSEGSPLATSPKVLEEFPKIRIPGLDSTSPSFNTKESESKKRAATLPRLSLVKEGGSPNFRPSRSRSLAGRGLTSLFVSSKTHVMPDDLMEKTVFSPYNHEPQPSDFPSIKDVEDISEGRAQYSTLPPQWHGYKHEDLKSSIEEFQPARTRWAEWKRARKGISMLKGKLKSSFRSGTKKSMGLKVRFFSPSGSPSAGKGNVVSTEDEVVDTMFSPFSESSSELKIYV</sequence>
<feature type="region of interest" description="Disordered" evidence="1">
    <location>
        <begin position="69"/>
        <end position="107"/>
    </location>
</feature>
<accession>A0A2V1APL4</accession>
<evidence type="ECO:0000313" key="3">
    <source>
        <dbReference type="Proteomes" id="UP000244309"/>
    </source>
</evidence>
<dbReference type="AlphaFoldDB" id="A0A2V1APL4"/>
<feature type="compositionally biased region" description="Basic and acidic residues" evidence="1">
    <location>
        <begin position="96"/>
        <end position="107"/>
    </location>
</feature>
<dbReference type="RefSeq" id="XP_025340655.1">
    <property type="nucleotide sequence ID" value="XM_025487207.1"/>
</dbReference>
<evidence type="ECO:0000256" key="1">
    <source>
        <dbReference type="SAM" id="MobiDB-lite"/>
    </source>
</evidence>
<dbReference type="VEuPathDB" id="FungiDB:CXQ85_003570"/>